<dbReference type="Pfam" id="PF13454">
    <property type="entry name" value="NAD_binding_9"/>
    <property type="match status" value="1"/>
</dbReference>
<feature type="domain" description="FAD-dependent urate hydroxylase HpyO/Asp monooxygenase CreE-like FAD/NAD(P)-binding" evidence="1">
    <location>
        <begin position="11"/>
        <end position="158"/>
    </location>
</feature>
<evidence type="ECO:0000259" key="1">
    <source>
        <dbReference type="Pfam" id="PF13454"/>
    </source>
</evidence>
<evidence type="ECO:0000313" key="3">
    <source>
        <dbReference type="Proteomes" id="UP000033632"/>
    </source>
</evidence>
<name>A0A0F5FE50_9HYPH</name>
<evidence type="ECO:0000313" key="2">
    <source>
        <dbReference type="EMBL" id="KKB07053.1"/>
    </source>
</evidence>
<dbReference type="InterPro" id="IPR038732">
    <property type="entry name" value="HpyO/CreE_NAD-binding"/>
</dbReference>
<keyword evidence="3" id="KW-1185">Reference proteome</keyword>
<reference evidence="2 3" key="1">
    <citation type="submission" date="2015-03" db="EMBL/GenBank/DDBJ databases">
        <authorList>
            <person name="Hassan Y.I."/>
            <person name="Lepp D."/>
            <person name="Li X.-Z."/>
            <person name="Zhou T."/>
        </authorList>
    </citation>
    <scope>NUCLEOTIDE SEQUENCE [LARGE SCALE GENOMIC DNA]</scope>
    <source>
        <strain evidence="2 3">BD-c194</strain>
    </source>
</reference>
<dbReference type="InterPro" id="IPR052189">
    <property type="entry name" value="L-asp_N-monooxygenase_NS-form"/>
</dbReference>
<dbReference type="Proteomes" id="UP000033632">
    <property type="component" value="Unassembled WGS sequence"/>
</dbReference>
<dbReference type="STRING" id="443610.VE25_19585"/>
<organism evidence="2 3">
    <name type="scientific">Devosia geojensis</name>
    <dbReference type="NCBI Taxonomy" id="443610"/>
    <lineage>
        <taxon>Bacteria</taxon>
        <taxon>Pseudomonadati</taxon>
        <taxon>Pseudomonadota</taxon>
        <taxon>Alphaproteobacteria</taxon>
        <taxon>Hyphomicrobiales</taxon>
        <taxon>Devosiaceae</taxon>
        <taxon>Devosia</taxon>
    </lineage>
</organism>
<dbReference type="OrthoDB" id="101972at2"/>
<dbReference type="PANTHER" id="PTHR40254:SF1">
    <property type="entry name" value="BLR0577 PROTEIN"/>
    <property type="match status" value="1"/>
</dbReference>
<proteinExistence type="predicted"/>
<accession>A0A0F5FE50</accession>
<dbReference type="InterPro" id="IPR036188">
    <property type="entry name" value="FAD/NAD-bd_sf"/>
</dbReference>
<dbReference type="EMBL" id="JZEX01000179">
    <property type="protein sequence ID" value="KKB07053.1"/>
    <property type="molecule type" value="Genomic_DNA"/>
</dbReference>
<dbReference type="PANTHER" id="PTHR40254">
    <property type="entry name" value="BLR0577 PROTEIN"/>
    <property type="match status" value="1"/>
</dbReference>
<gene>
    <name evidence="2" type="ORF">VE25_19585</name>
</gene>
<dbReference type="RefSeq" id="WP_046110358.1">
    <property type="nucleotide sequence ID" value="NZ_JZEX01000179.1"/>
</dbReference>
<dbReference type="AlphaFoldDB" id="A0A0F5FE50"/>
<sequence length="459" mass="50654">MSAPNQRHSVAIVGGGATGVLLAAHLLRNEEADIRVTLIEREGSFGRGLAYSAVQRDHKVNVPSRGMSAFADDSEHFLRWLKAHGYAEGNDPWSFVARSTYGTYLADVLREADRARPGRLVVLSEEAIAVRETAAGIETRLANGTSVLSHHAVLAVGHETQPARGRGIAVRVGSARDTPLDPYARVMILGSGLSMVDAWLSLAEANHKGPILVVSRNGLLPQAHRDVPPIEIDAADVPFGTNVQYFMRWFRDLADETEETGGDWRSVVDGLRPFNQRIWQSWSEHSRRQFLLHLRPWWNIHRHRLPPDLHRRMIEAVDQGQATLIAGEFLGIAQHGDMVDATIRRRGARDEETIEVARVYDCGGVSVDVEASSNPLIRDLVATGRGRPDPLHIGLDVTEDNFVIDAAGQPSRRLLVAGPLTRGRFFEIEAIPDIRLQCARLAERLTGGQVAQARRFPSS</sequence>
<dbReference type="Gene3D" id="3.50.50.60">
    <property type="entry name" value="FAD/NAD(P)-binding domain"/>
    <property type="match status" value="1"/>
</dbReference>
<protein>
    <recommendedName>
        <fullName evidence="1">FAD-dependent urate hydroxylase HpyO/Asp monooxygenase CreE-like FAD/NAD(P)-binding domain-containing protein</fullName>
    </recommendedName>
</protein>
<dbReference type="SUPFAM" id="SSF51905">
    <property type="entry name" value="FAD/NAD(P)-binding domain"/>
    <property type="match status" value="1"/>
</dbReference>
<comment type="caution">
    <text evidence="2">The sequence shown here is derived from an EMBL/GenBank/DDBJ whole genome shotgun (WGS) entry which is preliminary data.</text>
</comment>
<dbReference type="PATRIC" id="fig|443610.3.peg.2235"/>